<keyword evidence="3" id="KW-0677">Repeat</keyword>
<feature type="compositionally biased region" description="Basic residues" evidence="8">
    <location>
        <begin position="218"/>
        <end position="229"/>
    </location>
</feature>
<dbReference type="InterPro" id="IPR013087">
    <property type="entry name" value="Znf_C2H2_type"/>
</dbReference>
<dbReference type="PROSITE" id="PS00028">
    <property type="entry name" value="ZINC_FINGER_C2H2_1"/>
    <property type="match status" value="2"/>
</dbReference>
<evidence type="ECO:0000256" key="5">
    <source>
        <dbReference type="ARBA" id="ARBA00022833"/>
    </source>
</evidence>
<keyword evidence="6" id="KW-0539">Nucleus</keyword>
<comment type="subcellular location">
    <subcellularLocation>
        <location evidence="1">Nucleus</location>
    </subcellularLocation>
</comment>
<evidence type="ECO:0000256" key="7">
    <source>
        <dbReference type="PROSITE-ProRule" id="PRU00042"/>
    </source>
</evidence>
<dbReference type="PANTHER" id="PTHR24406">
    <property type="entry name" value="TRANSCRIPTIONAL REPRESSOR CTCFL-RELATED"/>
    <property type="match status" value="1"/>
</dbReference>
<feature type="domain" description="C2H2-type" evidence="9">
    <location>
        <begin position="314"/>
        <end position="342"/>
    </location>
</feature>
<accession>A0A6J8AMA5</accession>
<gene>
    <name evidence="10" type="ORF">MCOR_8482</name>
</gene>
<evidence type="ECO:0000259" key="9">
    <source>
        <dbReference type="PROSITE" id="PS50157"/>
    </source>
</evidence>
<sequence length="423" mass="48318">MGVVFDHTNSLLLPSVSAALSTFLCNPNCELTEKLRSETRVRISQKKTDNGDNYEFSGSFVDIIRANEIIHTFIQQLNKNINDSLCETSTLMLDLNEEQKSLLNHSEERTHVVGSGGLICNPDCKLKDEPRTDSDIPGMEILKCENVDFDPSREKSHDEQVVNSIPDFSSDYNAENKEGSSKRELVQDYDKAHENKNNSPLTGDMYIQQETSLSNPGLKKKKKKKNQHTRKVDFNHPDVDMQGLEDKLEDLEYEEPVFALKKNAGKVIRDKDNPDSAKSVCRFCSYVNFSAFALAKKRLQQHFCRNHANTDPVHKCDLCTRSFCTQAQLYNHKRAKHIFKKCETCGIVVLKGYYTKHIKLHEDGGDAYKFECQICKKKLASKLVLKGHMKRMHMCKEERETFSCEVCLNELGLPLTDQKNNAH</sequence>
<evidence type="ECO:0000313" key="10">
    <source>
        <dbReference type="EMBL" id="CAC5369223.1"/>
    </source>
</evidence>
<dbReference type="InterPro" id="IPR050888">
    <property type="entry name" value="ZnF_C2H2-type_TF"/>
</dbReference>
<protein>
    <recommendedName>
        <fullName evidence="9">C2H2-type domain-containing protein</fullName>
    </recommendedName>
</protein>
<dbReference type="Gene3D" id="3.30.160.60">
    <property type="entry name" value="Classic Zinc Finger"/>
    <property type="match status" value="1"/>
</dbReference>
<feature type="region of interest" description="Disordered" evidence="8">
    <location>
        <begin position="151"/>
        <end position="185"/>
    </location>
</feature>
<feature type="compositionally biased region" description="Basic and acidic residues" evidence="8">
    <location>
        <begin position="151"/>
        <end position="160"/>
    </location>
</feature>
<evidence type="ECO:0000256" key="8">
    <source>
        <dbReference type="SAM" id="MobiDB-lite"/>
    </source>
</evidence>
<evidence type="ECO:0000256" key="4">
    <source>
        <dbReference type="ARBA" id="ARBA00022771"/>
    </source>
</evidence>
<feature type="domain" description="C2H2-type" evidence="9">
    <location>
        <begin position="370"/>
        <end position="398"/>
    </location>
</feature>
<proteinExistence type="predicted"/>
<evidence type="ECO:0000313" key="11">
    <source>
        <dbReference type="Proteomes" id="UP000507470"/>
    </source>
</evidence>
<dbReference type="GO" id="GO:0005634">
    <property type="term" value="C:nucleus"/>
    <property type="evidence" value="ECO:0007669"/>
    <property type="project" value="UniProtKB-SubCell"/>
</dbReference>
<dbReference type="GO" id="GO:0008270">
    <property type="term" value="F:zinc ion binding"/>
    <property type="evidence" value="ECO:0007669"/>
    <property type="project" value="UniProtKB-KW"/>
</dbReference>
<dbReference type="Proteomes" id="UP000507470">
    <property type="component" value="Unassembled WGS sequence"/>
</dbReference>
<feature type="compositionally biased region" description="Basic and acidic residues" evidence="8">
    <location>
        <begin position="174"/>
        <end position="185"/>
    </location>
</feature>
<feature type="compositionally biased region" description="Polar residues" evidence="8">
    <location>
        <begin position="161"/>
        <end position="173"/>
    </location>
</feature>
<keyword evidence="2" id="KW-0479">Metal-binding</keyword>
<dbReference type="AlphaFoldDB" id="A0A6J8AMA5"/>
<feature type="region of interest" description="Disordered" evidence="8">
    <location>
        <begin position="211"/>
        <end position="238"/>
    </location>
</feature>
<keyword evidence="11" id="KW-1185">Reference proteome</keyword>
<reference evidence="10 11" key="1">
    <citation type="submission" date="2020-06" db="EMBL/GenBank/DDBJ databases">
        <authorList>
            <person name="Li R."/>
            <person name="Bekaert M."/>
        </authorList>
    </citation>
    <scope>NUCLEOTIDE SEQUENCE [LARGE SCALE GENOMIC DNA]</scope>
    <source>
        <strain evidence="11">wild</strain>
    </source>
</reference>
<evidence type="ECO:0000256" key="1">
    <source>
        <dbReference type="ARBA" id="ARBA00004123"/>
    </source>
</evidence>
<dbReference type="OrthoDB" id="6052202at2759"/>
<dbReference type="PROSITE" id="PS50157">
    <property type="entry name" value="ZINC_FINGER_C2H2_2"/>
    <property type="match status" value="2"/>
</dbReference>
<evidence type="ECO:0000256" key="6">
    <source>
        <dbReference type="ARBA" id="ARBA00023242"/>
    </source>
</evidence>
<organism evidence="10 11">
    <name type="scientific">Mytilus coruscus</name>
    <name type="common">Sea mussel</name>
    <dbReference type="NCBI Taxonomy" id="42192"/>
    <lineage>
        <taxon>Eukaryota</taxon>
        <taxon>Metazoa</taxon>
        <taxon>Spiralia</taxon>
        <taxon>Lophotrochozoa</taxon>
        <taxon>Mollusca</taxon>
        <taxon>Bivalvia</taxon>
        <taxon>Autobranchia</taxon>
        <taxon>Pteriomorphia</taxon>
        <taxon>Mytilida</taxon>
        <taxon>Mytiloidea</taxon>
        <taxon>Mytilidae</taxon>
        <taxon>Mytilinae</taxon>
        <taxon>Mytilus</taxon>
    </lineage>
</organism>
<evidence type="ECO:0000256" key="2">
    <source>
        <dbReference type="ARBA" id="ARBA00022723"/>
    </source>
</evidence>
<name>A0A6J8AMA5_MYTCO</name>
<keyword evidence="4 7" id="KW-0863">Zinc-finger</keyword>
<evidence type="ECO:0000256" key="3">
    <source>
        <dbReference type="ARBA" id="ARBA00022737"/>
    </source>
</evidence>
<keyword evidence="5" id="KW-0862">Zinc</keyword>
<dbReference type="EMBL" id="CACVKT020001575">
    <property type="protein sequence ID" value="CAC5369223.1"/>
    <property type="molecule type" value="Genomic_DNA"/>
</dbReference>
<dbReference type="SMART" id="SM00355">
    <property type="entry name" value="ZnF_C2H2"/>
    <property type="match status" value="3"/>
</dbReference>